<keyword evidence="4" id="KW-1185">Reference proteome</keyword>
<evidence type="ECO:0000313" key="3">
    <source>
        <dbReference type="EnsemblPlants" id="Ma04_p06060.1"/>
    </source>
</evidence>
<feature type="region of interest" description="Disordered" evidence="1">
    <location>
        <begin position="1"/>
        <end position="32"/>
    </location>
</feature>
<dbReference type="Gramene" id="Ma04_t06060.1">
    <property type="protein sequence ID" value="Ma04_p06060.1"/>
    <property type="gene ID" value="Ma04_g06060"/>
</dbReference>
<dbReference type="EnsemblPlants" id="Ma04_t06060.1">
    <property type="protein sequence ID" value="Ma04_p06060.1"/>
    <property type="gene ID" value="Ma04_g06060"/>
</dbReference>
<dbReference type="InParanoid" id="A0A804ILK6"/>
<gene>
    <name evidence="2" type="ORF">GSMUA_111370.1</name>
</gene>
<dbReference type="EMBL" id="HG996469">
    <property type="protein sequence ID" value="CAG1841342.1"/>
    <property type="molecule type" value="Genomic_DNA"/>
</dbReference>
<reference evidence="3" key="2">
    <citation type="submission" date="2021-05" db="UniProtKB">
        <authorList>
            <consortium name="EnsemblPlants"/>
        </authorList>
    </citation>
    <scope>IDENTIFICATION</scope>
    <source>
        <strain evidence="3">subsp. malaccensis</strain>
    </source>
</reference>
<sequence>MQSDRMVISLRPGGGAGNCPHGSTPHPLAATPQLVPSPFSPSFAPPAPPSLLRLENQGLGVMNMSITQGINFCMFVSTSKFSFV</sequence>
<dbReference type="AlphaFoldDB" id="A0A804ILK6"/>
<proteinExistence type="predicted"/>
<dbReference type="Proteomes" id="UP000012960">
    <property type="component" value="Unplaced"/>
</dbReference>
<evidence type="ECO:0000313" key="2">
    <source>
        <dbReference type="EMBL" id="CAG1841342.1"/>
    </source>
</evidence>
<reference evidence="2" key="1">
    <citation type="submission" date="2021-03" db="EMBL/GenBank/DDBJ databases">
        <authorList>
            <consortium name="Genoscope - CEA"/>
            <person name="William W."/>
        </authorList>
    </citation>
    <scope>NUCLEOTIDE SEQUENCE</scope>
    <source>
        <strain evidence="2">Doubled-haploid Pahang</strain>
    </source>
</reference>
<name>A0A804ILK6_MUSAM</name>
<evidence type="ECO:0000256" key="1">
    <source>
        <dbReference type="SAM" id="MobiDB-lite"/>
    </source>
</evidence>
<accession>A0A804ILK6</accession>
<protein>
    <submittedName>
        <fullName evidence="2">(wild Malaysian banana) hypothetical protein</fullName>
    </submittedName>
</protein>
<organism evidence="3 4">
    <name type="scientific">Musa acuminata subsp. malaccensis</name>
    <name type="common">Wild banana</name>
    <name type="synonym">Musa malaccensis</name>
    <dbReference type="NCBI Taxonomy" id="214687"/>
    <lineage>
        <taxon>Eukaryota</taxon>
        <taxon>Viridiplantae</taxon>
        <taxon>Streptophyta</taxon>
        <taxon>Embryophyta</taxon>
        <taxon>Tracheophyta</taxon>
        <taxon>Spermatophyta</taxon>
        <taxon>Magnoliopsida</taxon>
        <taxon>Liliopsida</taxon>
        <taxon>Zingiberales</taxon>
        <taxon>Musaceae</taxon>
        <taxon>Musa</taxon>
    </lineage>
</organism>
<evidence type="ECO:0000313" key="4">
    <source>
        <dbReference type="Proteomes" id="UP000012960"/>
    </source>
</evidence>